<evidence type="ECO:0000256" key="6">
    <source>
        <dbReference type="ARBA" id="ARBA00023136"/>
    </source>
</evidence>
<accession>A0AAD7V4D1</accession>
<keyword evidence="6" id="KW-0472">Membrane</keyword>
<evidence type="ECO:0000256" key="8">
    <source>
        <dbReference type="ARBA" id="ARBA00033774"/>
    </source>
</evidence>
<keyword evidence="5" id="KW-0967">Endosome</keyword>
<name>A0AAD7V4D1_9FUNG</name>
<proteinExistence type="inferred from homology"/>
<dbReference type="GO" id="GO:0010008">
    <property type="term" value="C:endosome membrane"/>
    <property type="evidence" value="ECO:0007669"/>
    <property type="project" value="UniProtKB-SubCell"/>
</dbReference>
<comment type="subcellular location">
    <subcellularLocation>
        <location evidence="2">Endosome</location>
    </subcellularLocation>
    <subcellularLocation>
        <location evidence="1">Vacuole membrane</location>
        <topology evidence="1">Peripheral membrane protein</topology>
    </subcellularLocation>
</comment>
<dbReference type="GeneID" id="83213856"/>
<evidence type="ECO:0000256" key="1">
    <source>
        <dbReference type="ARBA" id="ARBA00004148"/>
    </source>
</evidence>
<evidence type="ECO:0000259" key="10">
    <source>
        <dbReference type="PROSITE" id="PS50195"/>
    </source>
</evidence>
<dbReference type="InterPro" id="IPR037917">
    <property type="entry name" value="Ypt35_PX"/>
</dbReference>
<dbReference type="RefSeq" id="XP_058342830.1">
    <property type="nucleotide sequence ID" value="XM_058486473.1"/>
</dbReference>
<evidence type="ECO:0000313" key="11">
    <source>
        <dbReference type="EMBL" id="KAJ8657917.1"/>
    </source>
</evidence>
<comment type="similarity">
    <text evidence="3">Belongs to the YPT35 family.</text>
</comment>
<dbReference type="GO" id="GO:0005774">
    <property type="term" value="C:vacuolar membrane"/>
    <property type="evidence" value="ECO:0007669"/>
    <property type="project" value="UniProtKB-SubCell"/>
</dbReference>
<protein>
    <recommendedName>
        <fullName evidence="8">Endosomal/vacuolar adapter protein YPT35</fullName>
    </recommendedName>
    <alternativeName>
        <fullName evidence="9">PX domain-containing protein YPT35</fullName>
    </alternativeName>
</protein>
<dbReference type="Gene3D" id="3.30.1520.10">
    <property type="entry name" value="Phox-like domain"/>
    <property type="match status" value="1"/>
</dbReference>
<dbReference type="InterPro" id="IPR001683">
    <property type="entry name" value="PX_dom"/>
</dbReference>
<evidence type="ECO:0000256" key="3">
    <source>
        <dbReference type="ARBA" id="ARBA00007426"/>
    </source>
</evidence>
<dbReference type="Pfam" id="PF00787">
    <property type="entry name" value="PX"/>
    <property type="match status" value="1"/>
</dbReference>
<dbReference type="CDD" id="cd07280">
    <property type="entry name" value="PX_YPT35"/>
    <property type="match status" value="1"/>
</dbReference>
<evidence type="ECO:0000256" key="9">
    <source>
        <dbReference type="ARBA" id="ARBA00033785"/>
    </source>
</evidence>
<evidence type="ECO:0000256" key="2">
    <source>
        <dbReference type="ARBA" id="ARBA00004177"/>
    </source>
</evidence>
<sequence length="339" mass="38285">MDLQYRLDHLIDHCYEGCSRLRQYQDHHHHNHSDSSSLKISTLASQQLVRDLDLGIQRLSQLQHDLNEKPSVANDAIWSDSTHMVLEQVEKQLEHALNVLSEGNCSSNGLVRKDMATPMLISSSSSSTASTCTTLSTSPDSSILFNHQPTVARGDAGKAFLGTSFGKTDYDPSWTKSNKTTTPTRHLRTLFKGLRRSNTTNPMFDDELVPQINLCNHDNEQGERRENTFASDAIVNHPLRIGVGHGSYICYNCTVLSDKGPAITVRKRYSDFVELRKVLVKRFPQLGKSIPKLPPKRICGNFSPAFVEQRRRDLEYFFKYIVLHPSLGKSPIVMHWIAP</sequence>
<keyword evidence="12" id="KW-1185">Reference proteome</keyword>
<gene>
    <name evidence="11" type="ORF">O0I10_006445</name>
</gene>
<dbReference type="PANTHER" id="PTHR10555">
    <property type="entry name" value="SORTING NEXIN"/>
    <property type="match status" value="1"/>
</dbReference>
<comment type="function">
    <text evidence="7">Recruits the lipid transfer protein VPS13 to endosomal and vacuolar membranes.</text>
</comment>
<dbReference type="InterPro" id="IPR036871">
    <property type="entry name" value="PX_dom_sf"/>
</dbReference>
<dbReference type="SMART" id="SM00312">
    <property type="entry name" value="PX"/>
    <property type="match status" value="1"/>
</dbReference>
<keyword evidence="4" id="KW-0926">Vacuole</keyword>
<reference evidence="11 12" key="1">
    <citation type="submission" date="2023-03" db="EMBL/GenBank/DDBJ databases">
        <title>Genome sequence of Lichtheimia ornata CBS 291.66.</title>
        <authorList>
            <person name="Mohabir J.T."/>
            <person name="Shea T.P."/>
            <person name="Kurbessoian T."/>
            <person name="Berby B."/>
            <person name="Fontaine J."/>
            <person name="Livny J."/>
            <person name="Gnirke A."/>
            <person name="Stajich J.E."/>
            <person name="Cuomo C.A."/>
        </authorList>
    </citation>
    <scope>NUCLEOTIDE SEQUENCE [LARGE SCALE GENOMIC DNA]</scope>
    <source>
        <strain evidence="11">CBS 291.66</strain>
    </source>
</reference>
<dbReference type="AlphaFoldDB" id="A0AAD7V4D1"/>
<dbReference type="Proteomes" id="UP001234581">
    <property type="component" value="Unassembled WGS sequence"/>
</dbReference>
<dbReference type="PANTHER" id="PTHR10555:SF170">
    <property type="entry name" value="FI18122P1"/>
    <property type="match status" value="1"/>
</dbReference>
<feature type="domain" description="PX" evidence="10">
    <location>
        <begin position="229"/>
        <end position="339"/>
    </location>
</feature>
<dbReference type="SUPFAM" id="SSF64268">
    <property type="entry name" value="PX domain"/>
    <property type="match status" value="1"/>
</dbReference>
<evidence type="ECO:0000256" key="5">
    <source>
        <dbReference type="ARBA" id="ARBA00022753"/>
    </source>
</evidence>
<evidence type="ECO:0000256" key="4">
    <source>
        <dbReference type="ARBA" id="ARBA00022554"/>
    </source>
</evidence>
<dbReference type="EMBL" id="JARTCD010000028">
    <property type="protein sequence ID" value="KAJ8657917.1"/>
    <property type="molecule type" value="Genomic_DNA"/>
</dbReference>
<evidence type="ECO:0000313" key="12">
    <source>
        <dbReference type="Proteomes" id="UP001234581"/>
    </source>
</evidence>
<evidence type="ECO:0000256" key="7">
    <source>
        <dbReference type="ARBA" id="ARBA00033728"/>
    </source>
</evidence>
<organism evidence="11 12">
    <name type="scientific">Lichtheimia ornata</name>
    <dbReference type="NCBI Taxonomy" id="688661"/>
    <lineage>
        <taxon>Eukaryota</taxon>
        <taxon>Fungi</taxon>
        <taxon>Fungi incertae sedis</taxon>
        <taxon>Mucoromycota</taxon>
        <taxon>Mucoromycotina</taxon>
        <taxon>Mucoromycetes</taxon>
        <taxon>Mucorales</taxon>
        <taxon>Lichtheimiaceae</taxon>
        <taxon>Lichtheimia</taxon>
    </lineage>
</organism>
<comment type="caution">
    <text evidence="11">The sequence shown here is derived from an EMBL/GenBank/DDBJ whole genome shotgun (WGS) entry which is preliminary data.</text>
</comment>
<dbReference type="PROSITE" id="PS50195">
    <property type="entry name" value="PX"/>
    <property type="match status" value="1"/>
</dbReference>
<dbReference type="GO" id="GO:0032266">
    <property type="term" value="F:phosphatidylinositol-3-phosphate binding"/>
    <property type="evidence" value="ECO:0007669"/>
    <property type="project" value="InterPro"/>
</dbReference>